<proteinExistence type="predicted"/>
<gene>
    <name evidence="2" type="ORF">CONLIGDRAFT_625189</name>
</gene>
<dbReference type="InParanoid" id="A0A1J7I5K5"/>
<keyword evidence="3" id="KW-1185">Reference proteome</keyword>
<dbReference type="STRING" id="1408157.A0A1J7I5K5"/>
<organism evidence="2 3">
    <name type="scientific">Coniochaeta ligniaria NRRL 30616</name>
    <dbReference type="NCBI Taxonomy" id="1408157"/>
    <lineage>
        <taxon>Eukaryota</taxon>
        <taxon>Fungi</taxon>
        <taxon>Dikarya</taxon>
        <taxon>Ascomycota</taxon>
        <taxon>Pezizomycotina</taxon>
        <taxon>Sordariomycetes</taxon>
        <taxon>Sordariomycetidae</taxon>
        <taxon>Coniochaetales</taxon>
        <taxon>Coniochaetaceae</taxon>
        <taxon>Coniochaeta</taxon>
    </lineage>
</organism>
<feature type="compositionally biased region" description="Polar residues" evidence="1">
    <location>
        <begin position="201"/>
        <end position="210"/>
    </location>
</feature>
<evidence type="ECO:0000256" key="1">
    <source>
        <dbReference type="SAM" id="MobiDB-lite"/>
    </source>
</evidence>
<evidence type="ECO:0000313" key="2">
    <source>
        <dbReference type="EMBL" id="OIW22919.1"/>
    </source>
</evidence>
<dbReference type="AlphaFoldDB" id="A0A1J7I5K5"/>
<dbReference type="EMBL" id="KV875109">
    <property type="protein sequence ID" value="OIW22919.1"/>
    <property type="molecule type" value="Genomic_DNA"/>
</dbReference>
<accession>A0A1J7I5K5</accession>
<dbReference type="Proteomes" id="UP000182658">
    <property type="component" value="Unassembled WGS sequence"/>
</dbReference>
<reference evidence="2 3" key="1">
    <citation type="submission" date="2016-10" db="EMBL/GenBank/DDBJ databases">
        <title>Draft genome sequence of Coniochaeta ligniaria NRRL30616, a lignocellulolytic fungus for bioabatement of inhibitors in plant biomass hydrolysates.</title>
        <authorList>
            <consortium name="DOE Joint Genome Institute"/>
            <person name="Jimenez D.J."/>
            <person name="Hector R.E."/>
            <person name="Riley R."/>
            <person name="Sun H."/>
            <person name="Grigoriev I.V."/>
            <person name="Van Elsas J.D."/>
            <person name="Nichols N.N."/>
        </authorList>
    </citation>
    <scope>NUCLEOTIDE SEQUENCE [LARGE SCALE GENOMIC DNA]</scope>
    <source>
        <strain evidence="2 3">NRRL 30616</strain>
    </source>
</reference>
<feature type="region of interest" description="Disordered" evidence="1">
    <location>
        <begin position="172"/>
        <end position="210"/>
    </location>
</feature>
<dbReference type="OrthoDB" id="5396104at2759"/>
<name>A0A1J7I5K5_9PEZI</name>
<protein>
    <submittedName>
        <fullName evidence="2">Uncharacterized protein</fullName>
    </submittedName>
</protein>
<evidence type="ECO:0000313" key="3">
    <source>
        <dbReference type="Proteomes" id="UP000182658"/>
    </source>
</evidence>
<sequence>MSSQWPLPSPTTPWRWQCHKCRTWYRLSCTRRCLHCSHVFCQTKKHSSTDALTSPRLRQQARRQLRNNKKFGSCNSEFDFEGWAAWAGRQDASKGPRRKELEKEAYLTWKPKEYYRGGTRFPKRWFPRVPETQAEVLKRKEEMYLRGEHDCSLHCDYPNECGHAIYAAKESEAAEAGPIPSSNSLSPVGTDDQSFEIFSDPVSSPDSNDA</sequence>